<evidence type="ECO:0000313" key="2">
    <source>
        <dbReference type="EMBL" id="CAD8903716.1"/>
    </source>
</evidence>
<dbReference type="GO" id="GO:0005739">
    <property type="term" value="C:mitochondrion"/>
    <property type="evidence" value="ECO:0007669"/>
    <property type="project" value="TreeGrafter"/>
</dbReference>
<dbReference type="PANTHER" id="PTHR44086">
    <property type="entry name" value="THIOSULFATE SULFURTRANSFERASE RDL2, MITOCHONDRIAL-RELATED"/>
    <property type="match status" value="1"/>
</dbReference>
<dbReference type="AlphaFoldDB" id="A0A7S1C083"/>
<name>A0A7S1C083_9STRA</name>
<gene>
    <name evidence="2" type="ORF">CHYS00102_LOCUS30936</name>
</gene>
<dbReference type="GO" id="GO:0004792">
    <property type="term" value="F:thiosulfate-cyanide sulfurtransferase activity"/>
    <property type="evidence" value="ECO:0007669"/>
    <property type="project" value="TreeGrafter"/>
</dbReference>
<evidence type="ECO:0000259" key="1">
    <source>
        <dbReference type="PROSITE" id="PS50206"/>
    </source>
</evidence>
<proteinExistence type="predicted"/>
<dbReference type="PANTHER" id="PTHR44086:SF10">
    <property type="entry name" value="THIOSULFATE SULFURTRANSFERASE_RHODANESE-LIKE DOMAIN-CONTAINING PROTEIN 3"/>
    <property type="match status" value="1"/>
</dbReference>
<reference evidence="2" key="1">
    <citation type="submission" date="2021-01" db="EMBL/GenBank/DDBJ databases">
        <authorList>
            <person name="Corre E."/>
            <person name="Pelletier E."/>
            <person name="Niang G."/>
            <person name="Scheremetjew M."/>
            <person name="Finn R."/>
            <person name="Kale V."/>
            <person name="Holt S."/>
            <person name="Cochrane G."/>
            <person name="Meng A."/>
            <person name="Brown T."/>
            <person name="Cohen L."/>
        </authorList>
    </citation>
    <scope>NUCLEOTIDE SEQUENCE</scope>
    <source>
        <strain evidence="2">308</strain>
    </source>
</reference>
<dbReference type="InterPro" id="IPR001763">
    <property type="entry name" value="Rhodanese-like_dom"/>
</dbReference>
<sequence>MIFARQHLSIGTAAILIAMFRPVFTVASTVLKAGRPCMSFVLTTRTKKLTALSIPSSYNAKIGADRGRKLTYFSSERPMCSQVSDELPPIQNVGRAEMAEILSIAEVDGGEANYVVIDVRGEDEVVYTGKLSEAVHTLPLPYIMNGAFTMSSGDFEDTFGFPKPDADSSTLVFTCKAGIRSFTACKVAALQGGYTKLINYNGGSNDWFS</sequence>
<dbReference type="Pfam" id="PF00581">
    <property type="entry name" value="Rhodanese"/>
    <property type="match status" value="1"/>
</dbReference>
<dbReference type="EMBL" id="HBFR01042302">
    <property type="protein sequence ID" value="CAD8903716.1"/>
    <property type="molecule type" value="Transcribed_RNA"/>
</dbReference>
<feature type="domain" description="Rhodanese" evidence="1">
    <location>
        <begin position="110"/>
        <end position="209"/>
    </location>
</feature>
<protein>
    <recommendedName>
        <fullName evidence="1">Rhodanese domain-containing protein</fullName>
    </recommendedName>
</protein>
<dbReference type="InterPro" id="IPR036873">
    <property type="entry name" value="Rhodanese-like_dom_sf"/>
</dbReference>
<dbReference type="Gene3D" id="3.40.250.10">
    <property type="entry name" value="Rhodanese-like domain"/>
    <property type="match status" value="1"/>
</dbReference>
<organism evidence="2">
    <name type="scientific">Corethron hystrix</name>
    <dbReference type="NCBI Taxonomy" id="216773"/>
    <lineage>
        <taxon>Eukaryota</taxon>
        <taxon>Sar</taxon>
        <taxon>Stramenopiles</taxon>
        <taxon>Ochrophyta</taxon>
        <taxon>Bacillariophyta</taxon>
        <taxon>Coscinodiscophyceae</taxon>
        <taxon>Corethrophycidae</taxon>
        <taxon>Corethrales</taxon>
        <taxon>Corethraceae</taxon>
        <taxon>Corethron</taxon>
    </lineage>
</organism>
<accession>A0A7S1C083</accession>
<dbReference type="SUPFAM" id="SSF52821">
    <property type="entry name" value="Rhodanese/Cell cycle control phosphatase"/>
    <property type="match status" value="1"/>
</dbReference>
<dbReference type="PROSITE" id="PS50206">
    <property type="entry name" value="RHODANESE_3"/>
    <property type="match status" value="1"/>
</dbReference>